<evidence type="ECO:0000256" key="5">
    <source>
        <dbReference type="SAM" id="MobiDB-lite"/>
    </source>
</evidence>
<organism evidence="7 8">
    <name type="scientific">Paraburkholderia panacisoli</name>
    <dbReference type="NCBI Taxonomy" id="2603818"/>
    <lineage>
        <taxon>Bacteria</taxon>
        <taxon>Pseudomonadati</taxon>
        <taxon>Pseudomonadota</taxon>
        <taxon>Betaproteobacteria</taxon>
        <taxon>Burkholderiales</taxon>
        <taxon>Burkholderiaceae</taxon>
        <taxon>Paraburkholderia</taxon>
    </lineage>
</organism>
<keyword evidence="8" id="KW-1185">Reference proteome</keyword>
<dbReference type="InterPro" id="IPR001647">
    <property type="entry name" value="HTH_TetR"/>
</dbReference>
<proteinExistence type="predicted"/>
<dbReference type="AlphaFoldDB" id="A0A5B0GN27"/>
<evidence type="ECO:0000256" key="2">
    <source>
        <dbReference type="ARBA" id="ARBA00023125"/>
    </source>
</evidence>
<dbReference type="SUPFAM" id="SSF46689">
    <property type="entry name" value="Homeodomain-like"/>
    <property type="match status" value="1"/>
</dbReference>
<dbReference type="InterPro" id="IPR036271">
    <property type="entry name" value="Tet_transcr_reg_TetR-rel_C_sf"/>
</dbReference>
<evidence type="ECO:0000256" key="4">
    <source>
        <dbReference type="PROSITE-ProRule" id="PRU00335"/>
    </source>
</evidence>
<dbReference type="PANTHER" id="PTHR30055:SF220">
    <property type="entry name" value="TETR-FAMILY REGULATORY PROTEIN"/>
    <property type="match status" value="1"/>
</dbReference>
<dbReference type="InterPro" id="IPR009057">
    <property type="entry name" value="Homeodomain-like_sf"/>
</dbReference>
<dbReference type="Gene3D" id="1.10.357.10">
    <property type="entry name" value="Tetracycline Repressor, domain 2"/>
    <property type="match status" value="1"/>
</dbReference>
<sequence>MTKASSASVQRPYHHGNLREEMIRCGREILSSEGIHGLTLRSAARMAGVSHGAPRNQFADKEGLLAAIATEGFLELVAVRRARLSSGMTAETRLLYVMDGYIEFAIEQPALFFLMFGPQIVGKEHYPDLLAAGNASYELLHGAVKDYFDELGVSERFSELKVRCAWSAVHGLSMFYSDRPTGPSLIRKVPFEQWRQGLLSFILAGLTAFDESTTPATTRSVKKVVKPHAKKRPADDTGAA</sequence>
<feature type="compositionally biased region" description="Basic residues" evidence="5">
    <location>
        <begin position="220"/>
        <end position="231"/>
    </location>
</feature>
<dbReference type="PROSITE" id="PS50977">
    <property type="entry name" value="HTH_TETR_2"/>
    <property type="match status" value="1"/>
</dbReference>
<feature type="domain" description="HTH tetR-type" evidence="6">
    <location>
        <begin position="16"/>
        <end position="76"/>
    </location>
</feature>
<dbReference type="Pfam" id="PF13305">
    <property type="entry name" value="TetR_C_33"/>
    <property type="match status" value="1"/>
</dbReference>
<evidence type="ECO:0000313" key="7">
    <source>
        <dbReference type="EMBL" id="KAA1003808.1"/>
    </source>
</evidence>
<gene>
    <name evidence="7" type="ORF">FVF58_34545</name>
</gene>
<evidence type="ECO:0000256" key="3">
    <source>
        <dbReference type="ARBA" id="ARBA00023163"/>
    </source>
</evidence>
<keyword evidence="2 4" id="KW-0238">DNA-binding</keyword>
<dbReference type="GO" id="GO:0000976">
    <property type="term" value="F:transcription cis-regulatory region binding"/>
    <property type="evidence" value="ECO:0007669"/>
    <property type="project" value="TreeGrafter"/>
</dbReference>
<dbReference type="Proteomes" id="UP000325273">
    <property type="component" value="Unassembled WGS sequence"/>
</dbReference>
<feature type="region of interest" description="Disordered" evidence="5">
    <location>
        <begin position="217"/>
        <end position="240"/>
    </location>
</feature>
<dbReference type="GO" id="GO:0003700">
    <property type="term" value="F:DNA-binding transcription factor activity"/>
    <property type="evidence" value="ECO:0007669"/>
    <property type="project" value="TreeGrafter"/>
</dbReference>
<evidence type="ECO:0000256" key="1">
    <source>
        <dbReference type="ARBA" id="ARBA00023015"/>
    </source>
</evidence>
<keyword evidence="3" id="KW-0804">Transcription</keyword>
<comment type="caution">
    <text evidence="7">The sequence shown here is derived from an EMBL/GenBank/DDBJ whole genome shotgun (WGS) entry which is preliminary data.</text>
</comment>
<dbReference type="EMBL" id="VTUZ01000032">
    <property type="protein sequence ID" value="KAA1003808.1"/>
    <property type="molecule type" value="Genomic_DNA"/>
</dbReference>
<dbReference type="InterPro" id="IPR050109">
    <property type="entry name" value="HTH-type_TetR-like_transc_reg"/>
</dbReference>
<dbReference type="InterPro" id="IPR025996">
    <property type="entry name" value="MT1864/Rv1816-like_C"/>
</dbReference>
<evidence type="ECO:0000313" key="8">
    <source>
        <dbReference type="Proteomes" id="UP000325273"/>
    </source>
</evidence>
<dbReference type="PANTHER" id="PTHR30055">
    <property type="entry name" value="HTH-TYPE TRANSCRIPTIONAL REGULATOR RUTR"/>
    <property type="match status" value="1"/>
</dbReference>
<evidence type="ECO:0000259" key="6">
    <source>
        <dbReference type="PROSITE" id="PS50977"/>
    </source>
</evidence>
<keyword evidence="1" id="KW-0805">Transcription regulation</keyword>
<dbReference type="SUPFAM" id="SSF48498">
    <property type="entry name" value="Tetracyclin repressor-like, C-terminal domain"/>
    <property type="match status" value="1"/>
</dbReference>
<reference evidence="7 8" key="1">
    <citation type="submission" date="2019-08" db="EMBL/GenBank/DDBJ databases">
        <title>Paraburkholderia sp. DCY113.</title>
        <authorList>
            <person name="Kang J."/>
        </authorList>
    </citation>
    <scope>NUCLEOTIDE SEQUENCE [LARGE SCALE GENOMIC DNA]</scope>
    <source>
        <strain evidence="7 8">DCY113</strain>
    </source>
</reference>
<feature type="DNA-binding region" description="H-T-H motif" evidence="4">
    <location>
        <begin position="39"/>
        <end position="58"/>
    </location>
</feature>
<protein>
    <submittedName>
        <fullName evidence="7">TetR/AcrR family transcriptional regulator</fullName>
    </submittedName>
</protein>
<accession>A0A5B0GN27</accession>
<name>A0A5B0GN27_9BURK</name>